<organism evidence="2 3">
    <name type="scientific">Sulfitobacter guttiformis</name>
    <dbReference type="NCBI Taxonomy" id="74349"/>
    <lineage>
        <taxon>Bacteria</taxon>
        <taxon>Pseudomonadati</taxon>
        <taxon>Pseudomonadota</taxon>
        <taxon>Alphaproteobacteria</taxon>
        <taxon>Rhodobacterales</taxon>
        <taxon>Roseobacteraceae</taxon>
        <taxon>Sulfitobacter</taxon>
    </lineage>
</organism>
<dbReference type="Proteomes" id="UP000284407">
    <property type="component" value="Unassembled WGS sequence"/>
</dbReference>
<keyword evidence="3" id="KW-1185">Reference proteome</keyword>
<name>A0A420DQC8_9RHOB</name>
<accession>A0A420DQC8</accession>
<comment type="caution">
    <text evidence="2">The sequence shown here is derived from an EMBL/GenBank/DDBJ whole genome shotgun (WGS) entry which is preliminary data.</text>
</comment>
<keyword evidence="1" id="KW-1133">Transmembrane helix</keyword>
<feature type="transmembrane region" description="Helical" evidence="1">
    <location>
        <begin position="16"/>
        <end position="34"/>
    </location>
</feature>
<evidence type="ECO:0000313" key="3">
    <source>
        <dbReference type="Proteomes" id="UP000284407"/>
    </source>
</evidence>
<evidence type="ECO:0000256" key="1">
    <source>
        <dbReference type="SAM" id="Phobius"/>
    </source>
</evidence>
<gene>
    <name evidence="2" type="ORF">C8N30_0990</name>
</gene>
<evidence type="ECO:0000313" key="2">
    <source>
        <dbReference type="EMBL" id="RKE96432.1"/>
    </source>
</evidence>
<reference evidence="2 3" key="1">
    <citation type="submission" date="2018-09" db="EMBL/GenBank/DDBJ databases">
        <title>Genomic Encyclopedia of Archaeal and Bacterial Type Strains, Phase II (KMG-II): from individual species to whole genera.</title>
        <authorList>
            <person name="Goeker M."/>
        </authorList>
    </citation>
    <scope>NUCLEOTIDE SEQUENCE [LARGE SCALE GENOMIC DNA]</scope>
    <source>
        <strain evidence="2 3">DSM 11458</strain>
    </source>
</reference>
<dbReference type="AlphaFoldDB" id="A0A420DQC8"/>
<dbReference type="EMBL" id="RAQK01000001">
    <property type="protein sequence ID" value="RKE96432.1"/>
    <property type="molecule type" value="Genomic_DNA"/>
</dbReference>
<keyword evidence="1" id="KW-0472">Membrane</keyword>
<sequence length="70" mass="7498">MALKNVPNMHGSACSMVLKIVALFLVFIGVLGWFGKMHWIGGKTLSQRKCKGCGRYRIGKGPCACGGKQG</sequence>
<keyword evidence="1" id="KW-0812">Transmembrane</keyword>
<proteinExistence type="predicted"/>
<protein>
    <submittedName>
        <fullName evidence="2">Uncharacterized protein</fullName>
    </submittedName>
</protein>